<dbReference type="InterPro" id="IPR038765">
    <property type="entry name" value="Papain-like_cys_pep_sf"/>
</dbReference>
<dbReference type="InterPro" id="IPR025661">
    <property type="entry name" value="Pept_asp_AS"/>
</dbReference>
<dbReference type="InterPro" id="IPR039417">
    <property type="entry name" value="Peptidase_C1A_papain-like"/>
</dbReference>
<comment type="caution">
    <text evidence="4">The sequence shown here is derived from an EMBL/GenBank/DDBJ whole genome shotgun (WGS) entry which is preliminary data.</text>
</comment>
<reference evidence="4" key="1">
    <citation type="submission" date="2021-02" db="EMBL/GenBank/DDBJ databases">
        <authorList>
            <person name="Nowell W R."/>
        </authorList>
    </citation>
    <scope>NUCLEOTIDE SEQUENCE</scope>
</reference>
<dbReference type="InterPro" id="IPR013128">
    <property type="entry name" value="Peptidase_C1A"/>
</dbReference>
<name>A0A820F5G4_9BILA</name>
<sequence>VGGIETEDSYPYEAIDKRCVFNTSKVVVKVCGFIGIRSKDEAALQQAVATIGPISIAIDASHSSFQLYKRGVYNEPACSQTQLDHGVLVIGYGIDSGKKYWLVKNSWSTSWGDHGYIKMTRNKNNQCGIATMASYPIIC</sequence>
<feature type="non-terminal residue" evidence="4">
    <location>
        <position position="1"/>
    </location>
</feature>
<dbReference type="CDD" id="cd02248">
    <property type="entry name" value="Peptidase_C1A"/>
    <property type="match status" value="1"/>
</dbReference>
<dbReference type="AlphaFoldDB" id="A0A820F5G4"/>
<dbReference type="EMBL" id="CAJOBE010023286">
    <property type="protein sequence ID" value="CAF4256176.1"/>
    <property type="molecule type" value="Genomic_DNA"/>
</dbReference>
<evidence type="ECO:0000256" key="1">
    <source>
        <dbReference type="ARBA" id="ARBA00008455"/>
    </source>
</evidence>
<dbReference type="InterPro" id="IPR000668">
    <property type="entry name" value="Peptidase_C1A_C"/>
</dbReference>
<dbReference type="Gene3D" id="3.90.70.10">
    <property type="entry name" value="Cysteine proteinases"/>
    <property type="match status" value="1"/>
</dbReference>
<dbReference type="PROSITE" id="PS00640">
    <property type="entry name" value="THIOL_PROTEASE_ASN"/>
    <property type="match status" value="1"/>
</dbReference>
<comment type="similarity">
    <text evidence="1">Belongs to the peptidase C1 family.</text>
</comment>
<gene>
    <name evidence="4" type="ORF">FNK824_LOCUS38851</name>
</gene>
<dbReference type="SMART" id="SM00645">
    <property type="entry name" value="Pept_C1"/>
    <property type="match status" value="1"/>
</dbReference>
<organism evidence="4 5">
    <name type="scientific">Rotaria sordida</name>
    <dbReference type="NCBI Taxonomy" id="392033"/>
    <lineage>
        <taxon>Eukaryota</taxon>
        <taxon>Metazoa</taxon>
        <taxon>Spiralia</taxon>
        <taxon>Gnathifera</taxon>
        <taxon>Rotifera</taxon>
        <taxon>Eurotatoria</taxon>
        <taxon>Bdelloidea</taxon>
        <taxon>Philodinida</taxon>
        <taxon>Philodinidae</taxon>
        <taxon>Rotaria</taxon>
    </lineage>
</organism>
<dbReference type="SUPFAM" id="SSF54001">
    <property type="entry name" value="Cysteine proteinases"/>
    <property type="match status" value="1"/>
</dbReference>
<dbReference type="FunFam" id="3.90.70.10:FF:000332">
    <property type="entry name" value="Cathepsin L1"/>
    <property type="match status" value="1"/>
</dbReference>
<feature type="domain" description="Peptidase C1A papain C-terminal" evidence="3">
    <location>
        <begin position="1"/>
        <end position="137"/>
    </location>
</feature>
<dbReference type="Proteomes" id="UP000663874">
    <property type="component" value="Unassembled WGS sequence"/>
</dbReference>
<dbReference type="PANTHER" id="PTHR12411">
    <property type="entry name" value="CYSTEINE PROTEASE FAMILY C1-RELATED"/>
    <property type="match status" value="1"/>
</dbReference>
<protein>
    <recommendedName>
        <fullName evidence="3">Peptidase C1A papain C-terminal domain-containing protein</fullName>
    </recommendedName>
</protein>
<proteinExistence type="inferred from homology"/>
<dbReference type="GO" id="GO:0008234">
    <property type="term" value="F:cysteine-type peptidase activity"/>
    <property type="evidence" value="ECO:0007669"/>
    <property type="project" value="InterPro"/>
</dbReference>
<accession>A0A820F5G4</accession>
<evidence type="ECO:0000313" key="5">
    <source>
        <dbReference type="Proteomes" id="UP000663874"/>
    </source>
</evidence>
<keyword evidence="2" id="KW-1015">Disulfide bond</keyword>
<dbReference type="InterPro" id="IPR025660">
    <property type="entry name" value="Pept_his_AS"/>
</dbReference>
<evidence type="ECO:0000313" key="4">
    <source>
        <dbReference type="EMBL" id="CAF4256176.1"/>
    </source>
</evidence>
<evidence type="ECO:0000259" key="3">
    <source>
        <dbReference type="SMART" id="SM00645"/>
    </source>
</evidence>
<evidence type="ECO:0000256" key="2">
    <source>
        <dbReference type="ARBA" id="ARBA00023157"/>
    </source>
</evidence>
<dbReference type="PROSITE" id="PS00639">
    <property type="entry name" value="THIOL_PROTEASE_HIS"/>
    <property type="match status" value="1"/>
</dbReference>
<dbReference type="Pfam" id="PF00112">
    <property type="entry name" value="Peptidase_C1"/>
    <property type="match status" value="1"/>
</dbReference>
<dbReference type="GO" id="GO:0006508">
    <property type="term" value="P:proteolysis"/>
    <property type="evidence" value="ECO:0007669"/>
    <property type="project" value="InterPro"/>
</dbReference>